<name>A0ABU4HX03_9ACTN</name>
<protein>
    <submittedName>
        <fullName evidence="1">DUF1905 domain-containing protein</fullName>
    </submittedName>
</protein>
<sequence length="153" mass="15957">MPAVSFTATLELARRTATGFVVPPELVEQLGGGKRPLVVVTLGDDHSYRTAVGVMGGVAMVPVSAEQRAAAGVAAGDELAVTLALDTAPRTVELPEDLAAALAAEPAAQAFFATLSPSLKRFHVTNVESARRADTRARRVEKAVALLKEGRAR</sequence>
<proteinExistence type="predicted"/>
<keyword evidence="2" id="KW-1185">Reference proteome</keyword>
<dbReference type="SUPFAM" id="SSF141694">
    <property type="entry name" value="AF2212/PG0164-like"/>
    <property type="match status" value="1"/>
</dbReference>
<dbReference type="Gene3D" id="2.40.30.100">
    <property type="entry name" value="AF2212/PG0164-like"/>
    <property type="match status" value="1"/>
</dbReference>
<dbReference type="Pfam" id="PF13376">
    <property type="entry name" value="OmdA"/>
    <property type="match status" value="1"/>
</dbReference>
<dbReference type="RefSeq" id="WP_318599035.1">
    <property type="nucleotide sequence ID" value="NZ_JAWSTH010000060.1"/>
</dbReference>
<evidence type="ECO:0000313" key="1">
    <source>
        <dbReference type="EMBL" id="MDW5596599.1"/>
    </source>
</evidence>
<dbReference type="InterPro" id="IPR015018">
    <property type="entry name" value="DUF1905"/>
</dbReference>
<dbReference type="Pfam" id="PF08922">
    <property type="entry name" value="DUF1905"/>
    <property type="match status" value="1"/>
</dbReference>
<reference evidence="2" key="1">
    <citation type="submission" date="2023-07" db="EMBL/GenBank/DDBJ databases">
        <title>Conexibacter stalactiti sp. nov., isolated from stalactites in a lava cave and emended description of the genus Conexibacter.</title>
        <authorList>
            <person name="Lee S.D."/>
        </authorList>
    </citation>
    <scope>NUCLEOTIDE SEQUENCE [LARGE SCALE GENOMIC DNA]</scope>
    <source>
        <strain evidence="2">KCTC 39840</strain>
    </source>
</reference>
<accession>A0ABU4HX03</accession>
<dbReference type="EMBL" id="JAWSTH010000060">
    <property type="protein sequence ID" value="MDW5596599.1"/>
    <property type="molecule type" value="Genomic_DNA"/>
</dbReference>
<evidence type="ECO:0000313" key="2">
    <source>
        <dbReference type="Proteomes" id="UP001284601"/>
    </source>
</evidence>
<dbReference type="InterPro" id="IPR037079">
    <property type="entry name" value="AF2212/PG0164-like_sf"/>
</dbReference>
<comment type="caution">
    <text evidence="1">The sequence shown here is derived from an EMBL/GenBank/DDBJ whole genome shotgun (WGS) entry which is preliminary data.</text>
</comment>
<dbReference type="Proteomes" id="UP001284601">
    <property type="component" value="Unassembled WGS sequence"/>
</dbReference>
<organism evidence="1 2">
    <name type="scientific">Conexibacter stalactiti</name>
    <dbReference type="NCBI Taxonomy" id="1940611"/>
    <lineage>
        <taxon>Bacteria</taxon>
        <taxon>Bacillati</taxon>
        <taxon>Actinomycetota</taxon>
        <taxon>Thermoleophilia</taxon>
        <taxon>Solirubrobacterales</taxon>
        <taxon>Conexibacteraceae</taxon>
        <taxon>Conexibacter</taxon>
    </lineage>
</organism>
<gene>
    <name evidence="1" type="ORF">R7226_19790</name>
</gene>